<evidence type="ECO:0000313" key="1">
    <source>
        <dbReference type="EMBL" id="SPU38776.1"/>
    </source>
</evidence>
<proteinExistence type="predicted"/>
<dbReference type="Proteomes" id="UP000251431">
    <property type="component" value="Unassembled WGS sequence"/>
</dbReference>
<reference evidence="1 2" key="1">
    <citation type="submission" date="2018-06" db="EMBL/GenBank/DDBJ databases">
        <authorList>
            <consortium name="Pathogen Informatics"/>
            <person name="Doyle S."/>
        </authorList>
    </citation>
    <scope>NUCLEOTIDE SEQUENCE [LARGE SCALE GENOMIC DNA]</scope>
    <source>
        <strain evidence="1 2">NCTC7582</strain>
    </source>
</reference>
<dbReference type="RefSeq" id="WP_048393033.1">
    <property type="nucleotide sequence ID" value="NZ_CANLUV010000001.1"/>
</dbReference>
<dbReference type="AlphaFoldDB" id="A0A2X1BVW9"/>
<dbReference type="EMBL" id="UAQE01000004">
    <property type="protein sequence ID" value="SPU38776.1"/>
    <property type="molecule type" value="Genomic_DNA"/>
</dbReference>
<name>A0A2X1BVW9_9BACI</name>
<organism evidence="1 2">
    <name type="scientific">Lysinibacillus capsici</name>
    <dbReference type="NCBI Taxonomy" id="2115968"/>
    <lineage>
        <taxon>Bacteria</taxon>
        <taxon>Bacillati</taxon>
        <taxon>Bacillota</taxon>
        <taxon>Bacilli</taxon>
        <taxon>Bacillales</taxon>
        <taxon>Bacillaceae</taxon>
        <taxon>Lysinibacillus</taxon>
    </lineage>
</organism>
<sequence>MPYIHEFGIIACIEKDKEYAAYEPEKYNCIGVDGDLFDELLSKDFGKKIHHLETFAHNTNRPFKSLVYWGITLIPPSSHKQFLNMVSEANVEYQSAELEELIKKIAEAIKQDKWMIHYGV</sequence>
<accession>A0A2X1BVW9</accession>
<gene>
    <name evidence="1" type="ORF">NCTC7582_04744</name>
</gene>
<evidence type="ECO:0000313" key="2">
    <source>
        <dbReference type="Proteomes" id="UP000251431"/>
    </source>
</evidence>
<protein>
    <submittedName>
        <fullName evidence="1">Uncharacterized protein</fullName>
    </submittedName>
</protein>